<proteinExistence type="predicted"/>
<dbReference type="AlphaFoldDB" id="A0A2D0JM48"/>
<reference evidence="2 3" key="1">
    <citation type="journal article" date="2017" name="Nat. Microbiol.">
        <title>Natural product diversity associated with the nematode symbionts Photorhabdus and Xenorhabdus.</title>
        <authorList>
            <person name="Tobias N.J."/>
            <person name="Wolff H."/>
            <person name="Djahanschiri B."/>
            <person name="Grundmann F."/>
            <person name="Kronenwerth M."/>
            <person name="Shi Y.M."/>
            <person name="Simonyi S."/>
            <person name="Grun P."/>
            <person name="Shapiro-Ilan D."/>
            <person name="Pidot S.J."/>
            <person name="Stinear T.P."/>
            <person name="Ebersberger I."/>
            <person name="Bode H.B."/>
        </authorList>
    </citation>
    <scope>NUCLEOTIDE SEQUENCE [LARGE SCALE GENOMIC DNA]</scope>
    <source>
        <strain evidence="2 3">DSM 17902</strain>
    </source>
</reference>
<protein>
    <submittedName>
        <fullName evidence="2">Uncharacterized protein</fullName>
    </submittedName>
</protein>
<keyword evidence="1" id="KW-0732">Signal</keyword>
<comment type="caution">
    <text evidence="2">The sequence shown here is derived from an EMBL/GenBank/DDBJ whole genome shotgun (WGS) entry which is preliminary data.</text>
</comment>
<gene>
    <name evidence="2" type="ORF">Xmir_03270</name>
</gene>
<feature type="signal peptide" evidence="1">
    <location>
        <begin position="1"/>
        <end position="22"/>
    </location>
</feature>
<dbReference type="EMBL" id="NITZ01000019">
    <property type="protein sequence ID" value="PHM47369.1"/>
    <property type="molecule type" value="Genomic_DNA"/>
</dbReference>
<sequence>MNRKLAACILSLIIGVTVTTNANALACNIFTNVVKEVCVKVCEKIPDRGVWSVVRQGCI</sequence>
<dbReference type="Proteomes" id="UP000221980">
    <property type="component" value="Unassembled WGS sequence"/>
</dbReference>
<evidence type="ECO:0000313" key="2">
    <source>
        <dbReference type="EMBL" id="PHM47369.1"/>
    </source>
</evidence>
<dbReference type="OrthoDB" id="6447792at2"/>
<name>A0A2D0JM48_9GAMM</name>
<evidence type="ECO:0000256" key="1">
    <source>
        <dbReference type="SAM" id="SignalP"/>
    </source>
</evidence>
<keyword evidence="3" id="KW-1185">Reference proteome</keyword>
<dbReference type="RefSeq" id="WP_099115245.1">
    <property type="nucleotide sequence ID" value="NZ_CAWNQI010000050.1"/>
</dbReference>
<feature type="chain" id="PRO_5012587355" evidence="1">
    <location>
        <begin position="23"/>
        <end position="59"/>
    </location>
</feature>
<evidence type="ECO:0000313" key="3">
    <source>
        <dbReference type="Proteomes" id="UP000221980"/>
    </source>
</evidence>
<organism evidence="2 3">
    <name type="scientific">Xenorhabdus miraniensis</name>
    <dbReference type="NCBI Taxonomy" id="351674"/>
    <lineage>
        <taxon>Bacteria</taxon>
        <taxon>Pseudomonadati</taxon>
        <taxon>Pseudomonadota</taxon>
        <taxon>Gammaproteobacteria</taxon>
        <taxon>Enterobacterales</taxon>
        <taxon>Morganellaceae</taxon>
        <taxon>Xenorhabdus</taxon>
    </lineage>
</organism>
<accession>A0A2D0JM48</accession>